<comment type="caution">
    <text evidence="2">The sequence shown here is derived from an EMBL/GenBank/DDBJ whole genome shotgun (WGS) entry which is preliminary data.</text>
</comment>
<feature type="compositionally biased region" description="Basic and acidic residues" evidence="1">
    <location>
        <begin position="149"/>
        <end position="165"/>
    </location>
</feature>
<dbReference type="AlphaFoldDB" id="A0A9W8YPP4"/>
<proteinExistence type="predicted"/>
<feature type="compositionally biased region" description="Basic and acidic residues" evidence="1">
    <location>
        <begin position="123"/>
        <end position="136"/>
    </location>
</feature>
<gene>
    <name evidence="2" type="ORF">N0V93_006606</name>
</gene>
<dbReference type="Proteomes" id="UP001140453">
    <property type="component" value="Unassembled WGS sequence"/>
</dbReference>
<feature type="compositionally biased region" description="Basic and acidic residues" evidence="1">
    <location>
        <begin position="33"/>
        <end position="46"/>
    </location>
</feature>
<name>A0A9W8YPP4_9PEZI</name>
<sequence>MLDNIHSLSIYIPGIFHYTSDSDDDTMGSPTADSRRSSGMSRRDSIRSNSGGRRPRLLRSVATEASITPSTASRNGLASPQDTRRATDLLNQFSSSPPNPSSPLSQSPSSMYDDPSMVNLPRQDVDMESFRPRLDSNRYYSFPSFDTWESDHSEQDQREPEMKTP</sequence>
<feature type="compositionally biased region" description="Polar residues" evidence="1">
    <location>
        <begin position="63"/>
        <end position="81"/>
    </location>
</feature>
<evidence type="ECO:0000256" key="1">
    <source>
        <dbReference type="SAM" id="MobiDB-lite"/>
    </source>
</evidence>
<evidence type="ECO:0000313" key="3">
    <source>
        <dbReference type="Proteomes" id="UP001140453"/>
    </source>
</evidence>
<dbReference type="EMBL" id="JAPEVB010000004">
    <property type="protein sequence ID" value="KAJ4389144.1"/>
    <property type="molecule type" value="Genomic_DNA"/>
</dbReference>
<feature type="region of interest" description="Disordered" evidence="1">
    <location>
        <begin position="19"/>
        <end position="165"/>
    </location>
</feature>
<keyword evidence="3" id="KW-1185">Reference proteome</keyword>
<accession>A0A9W8YPP4</accession>
<dbReference type="OrthoDB" id="3437826at2759"/>
<organism evidence="2 3">
    <name type="scientific">Gnomoniopsis smithogilvyi</name>
    <dbReference type="NCBI Taxonomy" id="1191159"/>
    <lineage>
        <taxon>Eukaryota</taxon>
        <taxon>Fungi</taxon>
        <taxon>Dikarya</taxon>
        <taxon>Ascomycota</taxon>
        <taxon>Pezizomycotina</taxon>
        <taxon>Sordariomycetes</taxon>
        <taxon>Sordariomycetidae</taxon>
        <taxon>Diaporthales</taxon>
        <taxon>Gnomoniaceae</taxon>
        <taxon>Gnomoniopsis</taxon>
    </lineage>
</organism>
<reference evidence="2" key="1">
    <citation type="submission" date="2022-10" db="EMBL/GenBank/DDBJ databases">
        <title>Tapping the CABI collections for fungal endophytes: first genome assemblies for Collariella, Neodidymelliopsis, Ascochyta clinopodiicola, Didymella pomorum, Didymosphaeria variabile, Neocosmospora piperis and Neocucurbitaria cava.</title>
        <authorList>
            <person name="Hill R."/>
        </authorList>
    </citation>
    <scope>NUCLEOTIDE SEQUENCE</scope>
    <source>
        <strain evidence="2">IMI 355082</strain>
    </source>
</reference>
<protein>
    <submittedName>
        <fullName evidence="2">Uncharacterized protein</fullName>
    </submittedName>
</protein>
<evidence type="ECO:0000313" key="2">
    <source>
        <dbReference type="EMBL" id="KAJ4389144.1"/>
    </source>
</evidence>